<feature type="region of interest" description="Disordered" evidence="1">
    <location>
        <begin position="68"/>
        <end position="106"/>
    </location>
</feature>
<keyword evidence="3" id="KW-1185">Reference proteome</keyword>
<gene>
    <name evidence="2" type="ORF">EVAR_66658_1</name>
</gene>
<sequence length="106" mass="11805">MYDPEAKQQSTVWVFQDEPNLTKWRCERACEPPKIRSSQPPMNIRNPRGSTSAVLASWIGIGYLFKRGSTDPLGRRAIRDSSRVRGGSDDPPPGRLRRPPSSTPAG</sequence>
<accession>A0A4C1ZAE9</accession>
<evidence type="ECO:0000313" key="2">
    <source>
        <dbReference type="EMBL" id="GBP84788.1"/>
    </source>
</evidence>
<comment type="caution">
    <text evidence="2">The sequence shown here is derived from an EMBL/GenBank/DDBJ whole genome shotgun (WGS) entry which is preliminary data.</text>
</comment>
<evidence type="ECO:0000313" key="3">
    <source>
        <dbReference type="Proteomes" id="UP000299102"/>
    </source>
</evidence>
<dbReference type="AlphaFoldDB" id="A0A4C1ZAE9"/>
<dbReference type="Proteomes" id="UP000299102">
    <property type="component" value="Unassembled WGS sequence"/>
</dbReference>
<name>A0A4C1ZAE9_EUMVA</name>
<proteinExistence type="predicted"/>
<dbReference type="EMBL" id="BGZK01001698">
    <property type="protein sequence ID" value="GBP84788.1"/>
    <property type="molecule type" value="Genomic_DNA"/>
</dbReference>
<organism evidence="2 3">
    <name type="scientific">Eumeta variegata</name>
    <name type="common">Bagworm moth</name>
    <name type="synonym">Eumeta japonica</name>
    <dbReference type="NCBI Taxonomy" id="151549"/>
    <lineage>
        <taxon>Eukaryota</taxon>
        <taxon>Metazoa</taxon>
        <taxon>Ecdysozoa</taxon>
        <taxon>Arthropoda</taxon>
        <taxon>Hexapoda</taxon>
        <taxon>Insecta</taxon>
        <taxon>Pterygota</taxon>
        <taxon>Neoptera</taxon>
        <taxon>Endopterygota</taxon>
        <taxon>Lepidoptera</taxon>
        <taxon>Glossata</taxon>
        <taxon>Ditrysia</taxon>
        <taxon>Tineoidea</taxon>
        <taxon>Psychidae</taxon>
        <taxon>Oiketicinae</taxon>
        <taxon>Eumeta</taxon>
    </lineage>
</organism>
<reference evidence="2 3" key="1">
    <citation type="journal article" date="2019" name="Commun. Biol.">
        <title>The bagworm genome reveals a unique fibroin gene that provides high tensile strength.</title>
        <authorList>
            <person name="Kono N."/>
            <person name="Nakamura H."/>
            <person name="Ohtoshi R."/>
            <person name="Tomita M."/>
            <person name="Numata K."/>
            <person name="Arakawa K."/>
        </authorList>
    </citation>
    <scope>NUCLEOTIDE SEQUENCE [LARGE SCALE GENOMIC DNA]</scope>
</reference>
<evidence type="ECO:0000256" key="1">
    <source>
        <dbReference type="SAM" id="MobiDB-lite"/>
    </source>
</evidence>
<feature type="compositionally biased region" description="Basic and acidic residues" evidence="1">
    <location>
        <begin position="73"/>
        <end position="88"/>
    </location>
</feature>
<protein>
    <submittedName>
        <fullName evidence="2">Uncharacterized protein</fullName>
    </submittedName>
</protein>